<dbReference type="EMBL" id="CM047580">
    <property type="protein sequence ID" value="KAI9922196.1"/>
    <property type="molecule type" value="Genomic_DNA"/>
</dbReference>
<evidence type="ECO:0000313" key="1">
    <source>
        <dbReference type="EMBL" id="KAI9922196.1"/>
    </source>
</evidence>
<name>A0ACC0WVC6_9STRA</name>
<dbReference type="Proteomes" id="UP001163321">
    <property type="component" value="Chromosome 1"/>
</dbReference>
<comment type="caution">
    <text evidence="1">The sequence shown here is derived from an EMBL/GenBank/DDBJ whole genome shotgun (WGS) entry which is preliminary data.</text>
</comment>
<reference evidence="1 2" key="1">
    <citation type="journal article" date="2022" name="bioRxiv">
        <title>The genome of the oomycete Peronosclerospora sorghi, a cosmopolitan pathogen of maize and sorghum, is inflated with dispersed pseudogenes.</title>
        <authorList>
            <person name="Fletcher K."/>
            <person name="Martin F."/>
            <person name="Isakeit T."/>
            <person name="Cavanaugh K."/>
            <person name="Magill C."/>
            <person name="Michelmore R."/>
        </authorList>
    </citation>
    <scope>NUCLEOTIDE SEQUENCE [LARGE SCALE GENOMIC DNA]</scope>
    <source>
        <strain evidence="1">P6</strain>
    </source>
</reference>
<accession>A0ACC0WVC6</accession>
<sequence>MIPTRIWIGPQEDGKTDCRDPLSVNTTPLPLGERDDRESSSLHSNALYAPLHHQEKQQFSRAWHQKSL</sequence>
<proteinExistence type="predicted"/>
<gene>
    <name evidence="1" type="ORF">PsorP6_001769</name>
</gene>
<protein>
    <submittedName>
        <fullName evidence="1">Uncharacterized protein</fullName>
    </submittedName>
</protein>
<organism evidence="1 2">
    <name type="scientific">Peronosclerospora sorghi</name>
    <dbReference type="NCBI Taxonomy" id="230839"/>
    <lineage>
        <taxon>Eukaryota</taxon>
        <taxon>Sar</taxon>
        <taxon>Stramenopiles</taxon>
        <taxon>Oomycota</taxon>
        <taxon>Peronosporomycetes</taxon>
        <taxon>Peronosporales</taxon>
        <taxon>Peronosporaceae</taxon>
        <taxon>Peronosclerospora</taxon>
    </lineage>
</organism>
<keyword evidence="2" id="KW-1185">Reference proteome</keyword>
<evidence type="ECO:0000313" key="2">
    <source>
        <dbReference type="Proteomes" id="UP001163321"/>
    </source>
</evidence>